<keyword evidence="1" id="KW-0472">Membrane</keyword>
<feature type="transmembrane region" description="Helical" evidence="1">
    <location>
        <begin position="55"/>
        <end position="74"/>
    </location>
</feature>
<keyword evidence="1" id="KW-1133">Transmembrane helix</keyword>
<dbReference type="AlphaFoldDB" id="W8BYB9"/>
<reference evidence="2" key="2">
    <citation type="journal article" date="2014" name="BMC Genomics">
        <title>A genomic perspective to assessing quality of mass-reared SIT flies used in Mediterranean fruit fly (Ceratitis capitata) eradication in California.</title>
        <authorList>
            <person name="Calla B."/>
            <person name="Hall B."/>
            <person name="Hou S."/>
            <person name="Geib S.M."/>
        </authorList>
    </citation>
    <scope>NUCLEOTIDE SEQUENCE</scope>
</reference>
<accession>W8BYB9</accession>
<name>W8BYB9_CERCA</name>
<dbReference type="EMBL" id="GAMC01000175">
    <property type="protein sequence ID" value="JAC06381.1"/>
    <property type="molecule type" value="mRNA"/>
</dbReference>
<proteinExistence type="evidence at transcript level"/>
<sequence length="108" mass="11113">MYLRLFPVCIAKKICLRRHFFPINKSRNTFESINQFSVNVLSDTSEIERREMNKFAVIFVTLAVLSAVTAYGGGGGKYGGGSGGYGPGGGGGGFGPGGGGGFGPGGGR</sequence>
<reference evidence="2" key="1">
    <citation type="submission" date="2013-07" db="EMBL/GenBank/DDBJ databases">
        <authorList>
            <person name="Geib S."/>
        </authorList>
    </citation>
    <scope>NUCLEOTIDE SEQUENCE</scope>
</reference>
<evidence type="ECO:0000313" key="2">
    <source>
        <dbReference type="EMBL" id="JAC06381.1"/>
    </source>
</evidence>
<evidence type="ECO:0000256" key="1">
    <source>
        <dbReference type="SAM" id="Phobius"/>
    </source>
</evidence>
<organism evidence="2">
    <name type="scientific">Ceratitis capitata</name>
    <name type="common">Mediterranean fruit fly</name>
    <name type="synonym">Tephritis capitata</name>
    <dbReference type="NCBI Taxonomy" id="7213"/>
    <lineage>
        <taxon>Eukaryota</taxon>
        <taxon>Metazoa</taxon>
        <taxon>Ecdysozoa</taxon>
        <taxon>Arthropoda</taxon>
        <taxon>Hexapoda</taxon>
        <taxon>Insecta</taxon>
        <taxon>Pterygota</taxon>
        <taxon>Neoptera</taxon>
        <taxon>Endopterygota</taxon>
        <taxon>Diptera</taxon>
        <taxon>Brachycera</taxon>
        <taxon>Muscomorpha</taxon>
        <taxon>Tephritoidea</taxon>
        <taxon>Tephritidae</taxon>
        <taxon>Ceratitis</taxon>
        <taxon>Ceratitis</taxon>
    </lineage>
</organism>
<feature type="non-terminal residue" evidence="2">
    <location>
        <position position="108"/>
    </location>
</feature>
<protein>
    <submittedName>
        <fullName evidence="2">Uncharacterized protein</fullName>
    </submittedName>
</protein>
<keyword evidence="1" id="KW-0812">Transmembrane</keyword>